<dbReference type="PANTHER" id="PTHR20961">
    <property type="entry name" value="GLYCOSYLTRANSFERASE"/>
    <property type="match status" value="1"/>
</dbReference>
<sequence>MEPAHSGSCRAAGETAHPHNNNHLLERPAAVVAPRRRRDGKRDCSAGSHGALRPEAAVLVTATAALLLAILHPAAAAAAAAAAAGPTTAGSLELRASTDSCEHACERPNELDPKAVFNLGCRRFKWMCIDQQQFITYDPQYDPASSIRKVPTFDVRDIVYNWPNPWAKEASPDLREPVFSTCTLPIILWQRWMFNVGEVFEASYVRLYEEFAAGRVDPRLSLVVATPHGLRQPDFMQLLFGAIFTPKVTTLAELSQRPPPDDAHHQHLPRSTTREGHSSRCFTKLYLCAIKTRKDDGHCAAGAHLLRQYEGRLPPVNDLFHPEGDADALKVVLASRPNATGRAILNEEELLQACNQMDLEQHLVSSVSASTMGRRGLGGAFRRRRLKCVSHVFGRDLMYDLALAKAADVLVTTHGAVGYYSFYMGAGTSLVEVMPYKFPAAWANLYFARMLEFEKKVFYWSIWITDPANSHESAFENAAVFRPEFRHRERHVTLPWAALRRHLETILQAESVFRHGRVPCHAVLAAVANPRHARPDPGVLRSSNPGRPMSYKRVYMAGEHSISDTLQRVPHQPDTRGEGWASYNGPPS</sequence>
<comment type="caution">
    <text evidence="2">The sequence shown here is derived from an EMBL/GenBank/DDBJ whole genome shotgun (WGS) entry which is preliminary data.</text>
</comment>
<dbReference type="AlphaFoldDB" id="A0A9W6BQI5"/>
<proteinExistence type="predicted"/>
<feature type="region of interest" description="Disordered" evidence="1">
    <location>
        <begin position="254"/>
        <end position="275"/>
    </location>
</feature>
<organism evidence="2 3">
    <name type="scientific">Pleodorina starrii</name>
    <dbReference type="NCBI Taxonomy" id="330485"/>
    <lineage>
        <taxon>Eukaryota</taxon>
        <taxon>Viridiplantae</taxon>
        <taxon>Chlorophyta</taxon>
        <taxon>core chlorophytes</taxon>
        <taxon>Chlorophyceae</taxon>
        <taxon>CS clade</taxon>
        <taxon>Chlamydomonadales</taxon>
        <taxon>Volvocaceae</taxon>
        <taxon>Pleodorina</taxon>
    </lineage>
</organism>
<evidence type="ECO:0000313" key="3">
    <source>
        <dbReference type="Proteomes" id="UP001165080"/>
    </source>
</evidence>
<evidence type="ECO:0000313" key="2">
    <source>
        <dbReference type="EMBL" id="GLC56030.1"/>
    </source>
</evidence>
<keyword evidence="3" id="KW-1185">Reference proteome</keyword>
<protein>
    <recommendedName>
        <fullName evidence="4">Glycosyltransferase</fullName>
    </recommendedName>
</protein>
<reference evidence="2 3" key="1">
    <citation type="journal article" date="2023" name="Commun. Biol.">
        <title>Reorganization of the ancestral sex-determining regions during the evolution of trioecy in Pleodorina starrii.</title>
        <authorList>
            <person name="Takahashi K."/>
            <person name="Suzuki S."/>
            <person name="Kawai-Toyooka H."/>
            <person name="Yamamoto K."/>
            <person name="Hamaji T."/>
            <person name="Ootsuki R."/>
            <person name="Yamaguchi H."/>
            <person name="Kawachi M."/>
            <person name="Higashiyama T."/>
            <person name="Nozaki H."/>
        </authorList>
    </citation>
    <scope>NUCLEOTIDE SEQUENCE [LARGE SCALE GENOMIC DNA]</scope>
    <source>
        <strain evidence="2 3">NIES-4479</strain>
    </source>
</reference>
<dbReference type="EMBL" id="BRXU01000014">
    <property type="protein sequence ID" value="GLC56030.1"/>
    <property type="molecule type" value="Genomic_DNA"/>
</dbReference>
<dbReference type="PANTHER" id="PTHR20961:SF124">
    <property type="entry name" value="GLYCOSYLTRANSFERASE"/>
    <property type="match status" value="1"/>
</dbReference>
<evidence type="ECO:0008006" key="4">
    <source>
        <dbReference type="Google" id="ProtNLM"/>
    </source>
</evidence>
<dbReference type="GO" id="GO:0016757">
    <property type="term" value="F:glycosyltransferase activity"/>
    <property type="evidence" value="ECO:0007669"/>
    <property type="project" value="InterPro"/>
</dbReference>
<dbReference type="InterPro" id="IPR007657">
    <property type="entry name" value="Glycosyltransferase_61"/>
</dbReference>
<name>A0A9W6BQI5_9CHLO</name>
<feature type="region of interest" description="Disordered" evidence="1">
    <location>
        <begin position="562"/>
        <end position="588"/>
    </location>
</feature>
<dbReference type="Proteomes" id="UP001165080">
    <property type="component" value="Unassembled WGS sequence"/>
</dbReference>
<gene>
    <name evidence="2" type="primary">PLEST002971</name>
    <name evidence="2" type="ORF">PLESTB_001057000</name>
</gene>
<evidence type="ECO:0000256" key="1">
    <source>
        <dbReference type="SAM" id="MobiDB-lite"/>
    </source>
</evidence>
<feature type="region of interest" description="Disordered" evidence="1">
    <location>
        <begin position="1"/>
        <end position="28"/>
    </location>
</feature>
<accession>A0A9W6BQI5</accession>